<dbReference type="PANTHER" id="PTHR32552:SF68">
    <property type="entry name" value="FERRICHROME OUTER MEMBRANE TRANSPORTER_PHAGE RECEPTOR"/>
    <property type="match status" value="1"/>
</dbReference>
<evidence type="ECO:0000259" key="17">
    <source>
        <dbReference type="Pfam" id="PF00593"/>
    </source>
</evidence>
<proteinExistence type="inferred from homology"/>
<dbReference type="Pfam" id="PF13715">
    <property type="entry name" value="CarbopepD_reg_2"/>
    <property type="match status" value="1"/>
</dbReference>
<feature type="signal peptide" evidence="16">
    <location>
        <begin position="1"/>
        <end position="25"/>
    </location>
</feature>
<keyword evidence="3 14" id="KW-0813">Transport</keyword>
<evidence type="ECO:0000256" key="7">
    <source>
        <dbReference type="ARBA" id="ARBA00022729"/>
    </source>
</evidence>
<dbReference type="CDD" id="cd01347">
    <property type="entry name" value="ligand_gated_channel"/>
    <property type="match status" value="1"/>
</dbReference>
<keyword evidence="12 19" id="KW-0675">Receptor</keyword>
<keyword evidence="10 15" id="KW-0798">TonB box</keyword>
<evidence type="ECO:0000256" key="9">
    <source>
        <dbReference type="ARBA" id="ARBA00023065"/>
    </source>
</evidence>
<evidence type="ECO:0000256" key="12">
    <source>
        <dbReference type="ARBA" id="ARBA00023170"/>
    </source>
</evidence>
<evidence type="ECO:0000256" key="4">
    <source>
        <dbReference type="ARBA" id="ARBA00022452"/>
    </source>
</evidence>
<keyword evidence="6 14" id="KW-0812">Transmembrane</keyword>
<comment type="subcellular location">
    <subcellularLocation>
        <location evidence="1 14">Cell outer membrane</location>
        <topology evidence="1 14">Multi-pass membrane protein</topology>
    </subcellularLocation>
</comment>
<keyword evidence="8" id="KW-0408">Iron</keyword>
<keyword evidence="4 14" id="KW-1134">Transmembrane beta strand</keyword>
<dbReference type="RefSeq" id="WP_274267389.1">
    <property type="nucleotide sequence ID" value="NZ_CP117880.1"/>
</dbReference>
<evidence type="ECO:0000256" key="15">
    <source>
        <dbReference type="RuleBase" id="RU003357"/>
    </source>
</evidence>
<dbReference type="InterPro" id="IPR036942">
    <property type="entry name" value="Beta-barrel_TonB_sf"/>
</dbReference>
<dbReference type="SUPFAM" id="SSF56935">
    <property type="entry name" value="Porins"/>
    <property type="match status" value="1"/>
</dbReference>
<dbReference type="InterPro" id="IPR000531">
    <property type="entry name" value="Beta-barrel_TonB"/>
</dbReference>
<dbReference type="InterPro" id="IPR037066">
    <property type="entry name" value="Plug_dom_sf"/>
</dbReference>
<evidence type="ECO:0000256" key="13">
    <source>
        <dbReference type="ARBA" id="ARBA00023237"/>
    </source>
</evidence>
<reference evidence="19 20" key="1">
    <citation type="submission" date="2023-02" db="EMBL/GenBank/DDBJ databases">
        <title>Genome sequence of Sphingobacterium sp. KACC 22765.</title>
        <authorList>
            <person name="Kim S."/>
            <person name="Heo J."/>
            <person name="Kwon S.-W."/>
        </authorList>
    </citation>
    <scope>NUCLEOTIDE SEQUENCE [LARGE SCALE GENOMIC DNA]</scope>
    <source>
        <strain evidence="19 20">KACC 22765</strain>
    </source>
</reference>
<keyword evidence="11 14" id="KW-0472">Membrane</keyword>
<dbReference type="Gene3D" id="2.40.170.20">
    <property type="entry name" value="TonB-dependent receptor, beta-barrel domain"/>
    <property type="match status" value="1"/>
</dbReference>
<dbReference type="NCBIfam" id="TIGR01783">
    <property type="entry name" value="TonB-siderophor"/>
    <property type="match status" value="1"/>
</dbReference>
<feature type="domain" description="TonB-dependent receptor plug" evidence="18">
    <location>
        <begin position="221"/>
        <end position="311"/>
    </location>
</feature>
<dbReference type="SUPFAM" id="SSF49464">
    <property type="entry name" value="Carboxypeptidase regulatory domain-like"/>
    <property type="match status" value="1"/>
</dbReference>
<feature type="chain" id="PRO_5046448050" evidence="16">
    <location>
        <begin position="26"/>
        <end position="855"/>
    </location>
</feature>
<evidence type="ECO:0000313" key="20">
    <source>
        <dbReference type="Proteomes" id="UP001221558"/>
    </source>
</evidence>
<evidence type="ECO:0000256" key="2">
    <source>
        <dbReference type="ARBA" id="ARBA00009810"/>
    </source>
</evidence>
<evidence type="ECO:0000256" key="6">
    <source>
        <dbReference type="ARBA" id="ARBA00022692"/>
    </source>
</evidence>
<dbReference type="EMBL" id="CP117880">
    <property type="protein sequence ID" value="WDF68656.1"/>
    <property type="molecule type" value="Genomic_DNA"/>
</dbReference>
<gene>
    <name evidence="19" type="ORF">PQ465_20465</name>
</gene>
<evidence type="ECO:0000256" key="14">
    <source>
        <dbReference type="PROSITE-ProRule" id="PRU01360"/>
    </source>
</evidence>
<keyword evidence="13 14" id="KW-0998">Cell outer membrane</keyword>
<evidence type="ECO:0000256" key="10">
    <source>
        <dbReference type="ARBA" id="ARBA00023077"/>
    </source>
</evidence>
<organism evidence="19 20">
    <name type="scientific">Sphingobacterium oryzagri</name>
    <dbReference type="NCBI Taxonomy" id="3025669"/>
    <lineage>
        <taxon>Bacteria</taxon>
        <taxon>Pseudomonadati</taxon>
        <taxon>Bacteroidota</taxon>
        <taxon>Sphingobacteriia</taxon>
        <taxon>Sphingobacteriales</taxon>
        <taxon>Sphingobacteriaceae</taxon>
        <taxon>Sphingobacterium</taxon>
    </lineage>
</organism>
<keyword evidence="20" id="KW-1185">Reference proteome</keyword>
<evidence type="ECO:0000256" key="5">
    <source>
        <dbReference type="ARBA" id="ARBA00022496"/>
    </source>
</evidence>
<dbReference type="InterPro" id="IPR039426">
    <property type="entry name" value="TonB-dep_rcpt-like"/>
</dbReference>
<dbReference type="InterPro" id="IPR012910">
    <property type="entry name" value="Plug_dom"/>
</dbReference>
<evidence type="ECO:0000256" key="11">
    <source>
        <dbReference type="ARBA" id="ARBA00023136"/>
    </source>
</evidence>
<feature type="domain" description="TonB-dependent receptor-like beta-barrel" evidence="17">
    <location>
        <begin position="394"/>
        <end position="829"/>
    </location>
</feature>
<dbReference type="Proteomes" id="UP001221558">
    <property type="component" value="Chromosome"/>
</dbReference>
<keyword evidence="5" id="KW-0410">Iron transport</keyword>
<dbReference type="Gene3D" id="2.60.40.1120">
    <property type="entry name" value="Carboxypeptidase-like, regulatory domain"/>
    <property type="match status" value="1"/>
</dbReference>
<accession>A0ABY7WGB5</accession>
<keyword evidence="9" id="KW-0406">Ion transport</keyword>
<name>A0ABY7WGB5_9SPHI</name>
<evidence type="ECO:0000256" key="16">
    <source>
        <dbReference type="SAM" id="SignalP"/>
    </source>
</evidence>
<dbReference type="PANTHER" id="PTHR32552">
    <property type="entry name" value="FERRICHROME IRON RECEPTOR-RELATED"/>
    <property type="match status" value="1"/>
</dbReference>
<dbReference type="Pfam" id="PF00593">
    <property type="entry name" value="TonB_dep_Rec_b-barrel"/>
    <property type="match status" value="1"/>
</dbReference>
<comment type="similarity">
    <text evidence="2 14 15">Belongs to the TonB-dependent receptor family.</text>
</comment>
<evidence type="ECO:0000313" key="19">
    <source>
        <dbReference type="EMBL" id="WDF68656.1"/>
    </source>
</evidence>
<evidence type="ECO:0000259" key="18">
    <source>
        <dbReference type="Pfam" id="PF07715"/>
    </source>
</evidence>
<dbReference type="Gene3D" id="2.170.130.10">
    <property type="entry name" value="TonB-dependent receptor, plug domain"/>
    <property type="match status" value="1"/>
</dbReference>
<evidence type="ECO:0000256" key="8">
    <source>
        <dbReference type="ARBA" id="ARBA00023004"/>
    </source>
</evidence>
<dbReference type="InterPro" id="IPR010105">
    <property type="entry name" value="TonB_sidphr_rcpt"/>
</dbReference>
<evidence type="ECO:0000256" key="3">
    <source>
        <dbReference type="ARBA" id="ARBA00022448"/>
    </source>
</evidence>
<evidence type="ECO:0000256" key="1">
    <source>
        <dbReference type="ARBA" id="ARBA00004571"/>
    </source>
</evidence>
<dbReference type="InterPro" id="IPR008969">
    <property type="entry name" value="CarboxyPept-like_regulatory"/>
</dbReference>
<dbReference type="PROSITE" id="PS52016">
    <property type="entry name" value="TONB_DEPENDENT_REC_3"/>
    <property type="match status" value="1"/>
</dbReference>
<protein>
    <submittedName>
        <fullName evidence="19">TonB-dependent receptor</fullName>
    </submittedName>
</protein>
<keyword evidence="7 16" id="KW-0732">Signal</keyword>
<dbReference type="Pfam" id="PF07715">
    <property type="entry name" value="Plug"/>
    <property type="match status" value="1"/>
</dbReference>
<sequence length="855" mass="94583">MQFKEGAKVLLLLTLLFAHTLTARAQHQILEKTITLKQKNQPFEHVVKKLEEVSGARFIYSPSTFNSTRLLTVEVTNETLGNVIRLVFGNQASIETGSGNAISVSLNHNPGKISGVTLTSDSKPIGYVTISLNGKKIQADEKGRFVFTDIPPGTHTLIAAYVGVKKQRTTVLVKENDNVEVTFRMSENAEALEEVIVNGERVNRFANKETAYVARMPLTNIENPQVYSVVTKQLIQEQASFTIADAIRNATGTVSVTNPSGGVSAFFRGFGVGINARNGMESTTERSAMDLANVERIEVMKGPSGTLFGSAVSSFGGVVNLVTKKPIEAKRTELTYMNGSFGLNRLTVDVNSPLDSAKKVLFRANAALHRERSFLDYGFNNTFLFAPSLSYRVDERLTLNVDAEVLQVHNTQPMNFLIRSAAITQPSDILLDYRSTLYHDNVDVKNYATRVFAEAVYKISDKIRSTTLFSYVSENVERSYQRPVIWSSPTTATRASAVYGPVYNGYTNLQQNFNAELQTGFIKHNLLVGANFRNYSSNFLFSEAAIIDQVDITQPFQPVTRQDIDALTSFAPYPTPTQNTLSAYVSDMLTVLPRLSLMLSLRVDHFDRKATPGAEDEFKQTSLAPKLGVVYQVLPDRLSVFGNYMSGFQNIAPAIQPDGSRLVLNPIFAKQSEAGIKAELLGKRLSMTGSYYYIDIANATRLNAELFTLQDGQQVSKGFDLEVLAEPIRGLNLLAGYAFNDNRIVKASTDASIDGNKSSNAPENVANLWASYTLQRTAKGLGVGFGINYVDKMFRSTDNVFFIPSYTLANATLFYNKQAWGVQVKANNIFNERYWDNWGNAQAPANYVASLSFRF</sequence>